<dbReference type="AlphaFoldDB" id="A0A5C5XSS1"/>
<dbReference type="Proteomes" id="UP000318478">
    <property type="component" value="Unassembled WGS sequence"/>
</dbReference>
<evidence type="ECO:0000313" key="2">
    <source>
        <dbReference type="EMBL" id="TWT66287.1"/>
    </source>
</evidence>
<evidence type="ECO:0000256" key="1">
    <source>
        <dbReference type="ARBA" id="ARBA00022679"/>
    </source>
</evidence>
<keyword evidence="3" id="KW-1185">Reference proteome</keyword>
<protein>
    <recommendedName>
        <fullName evidence="4">GHMP kinase C-terminal domain-containing protein</fullName>
    </recommendedName>
</protein>
<sequence>MTTPLAVEVRAPSRLHFGLFSFNDPRCPLSYGGVGAMVDTPGVRLNVAVDDRVVVPDGPLAARVGELAERVLNQPGISINGCHAELEGEPRHHIGLGVGTQLGMSVAAGLFALSGRGSSSADQLAAASGRGQRSAIGAHGFCRGGLLIDGGHQRPGVLGSLAQREDLPNEWRFVLVIPIGETGLANESERRAFASLPAPSEATTRRLHQLAVAELAPAAAESDYERFAESLYDYGLTAGGCFGPVQGGPFATTAIERRVDLIRSLGFPGCGQSSWGPTVYALAPDEASAKRLVDLLGAEPAAERCELIVAAPCNTGAEVRPTYSRP</sequence>
<gene>
    <name evidence="2" type="ORF">Pla123a_46810</name>
</gene>
<proteinExistence type="predicted"/>
<name>A0A5C5XSS1_9BACT</name>
<evidence type="ECO:0000313" key="3">
    <source>
        <dbReference type="Proteomes" id="UP000318478"/>
    </source>
</evidence>
<dbReference type="PIRSF" id="PIRSF004884">
    <property type="entry name" value="Sugar_kin_arch"/>
    <property type="match status" value="1"/>
</dbReference>
<dbReference type="OrthoDB" id="1492801at2"/>
<dbReference type="InterPro" id="IPR004422">
    <property type="entry name" value="RFAP_synthase"/>
</dbReference>
<accession>A0A5C5XSS1</accession>
<dbReference type="GO" id="GO:0016740">
    <property type="term" value="F:transferase activity"/>
    <property type="evidence" value="ECO:0007669"/>
    <property type="project" value="UniProtKB-KW"/>
</dbReference>
<organism evidence="2 3">
    <name type="scientific">Posidoniimonas polymericola</name>
    <dbReference type="NCBI Taxonomy" id="2528002"/>
    <lineage>
        <taxon>Bacteria</taxon>
        <taxon>Pseudomonadati</taxon>
        <taxon>Planctomycetota</taxon>
        <taxon>Planctomycetia</taxon>
        <taxon>Pirellulales</taxon>
        <taxon>Lacipirellulaceae</taxon>
        <taxon>Posidoniimonas</taxon>
    </lineage>
</organism>
<dbReference type="EMBL" id="SJPO01000016">
    <property type="protein sequence ID" value="TWT66287.1"/>
    <property type="molecule type" value="Genomic_DNA"/>
</dbReference>
<evidence type="ECO:0008006" key="4">
    <source>
        <dbReference type="Google" id="ProtNLM"/>
    </source>
</evidence>
<dbReference type="PANTHER" id="PTHR20861:SF6">
    <property type="entry name" value="BETA-RIBOFURANOSYLPHENOL 5'-PHOSPHATE SYNTHASE"/>
    <property type="match status" value="1"/>
</dbReference>
<reference evidence="2 3" key="1">
    <citation type="submission" date="2019-02" db="EMBL/GenBank/DDBJ databases">
        <title>Deep-cultivation of Planctomycetes and their phenomic and genomic characterization uncovers novel biology.</title>
        <authorList>
            <person name="Wiegand S."/>
            <person name="Jogler M."/>
            <person name="Boedeker C."/>
            <person name="Pinto D."/>
            <person name="Vollmers J."/>
            <person name="Rivas-Marin E."/>
            <person name="Kohn T."/>
            <person name="Peeters S.H."/>
            <person name="Heuer A."/>
            <person name="Rast P."/>
            <person name="Oberbeckmann S."/>
            <person name="Bunk B."/>
            <person name="Jeske O."/>
            <person name="Meyerdierks A."/>
            <person name="Storesund J.E."/>
            <person name="Kallscheuer N."/>
            <person name="Luecker S."/>
            <person name="Lage O.M."/>
            <person name="Pohl T."/>
            <person name="Merkel B.J."/>
            <person name="Hornburger P."/>
            <person name="Mueller R.-W."/>
            <person name="Bruemmer F."/>
            <person name="Labrenz M."/>
            <person name="Spormann A.M."/>
            <person name="Op Den Camp H."/>
            <person name="Overmann J."/>
            <person name="Amann R."/>
            <person name="Jetten M.S.M."/>
            <person name="Mascher T."/>
            <person name="Medema M.H."/>
            <person name="Devos D.P."/>
            <person name="Kaster A.-K."/>
            <person name="Ovreas L."/>
            <person name="Rohde M."/>
            <person name="Galperin M.Y."/>
            <person name="Jogler C."/>
        </authorList>
    </citation>
    <scope>NUCLEOTIDE SEQUENCE [LARGE SCALE GENOMIC DNA]</scope>
    <source>
        <strain evidence="2 3">Pla123a</strain>
    </source>
</reference>
<comment type="caution">
    <text evidence="2">The sequence shown here is derived from an EMBL/GenBank/DDBJ whole genome shotgun (WGS) entry which is preliminary data.</text>
</comment>
<dbReference type="PANTHER" id="PTHR20861">
    <property type="entry name" value="HOMOSERINE/4-DIPHOSPHOCYTIDYL-2-C-METHYL-D-ERYTHRITOL KINASE"/>
    <property type="match status" value="1"/>
</dbReference>
<keyword evidence="1" id="KW-0808">Transferase</keyword>
<dbReference type="RefSeq" id="WP_146591488.1">
    <property type="nucleotide sequence ID" value="NZ_SJPO01000016.1"/>
</dbReference>